<name>A0ABT6F8T5_9BACT</name>
<dbReference type="EMBL" id="JARRAG010000001">
    <property type="protein sequence ID" value="MDG3003790.1"/>
    <property type="molecule type" value="Genomic_DNA"/>
</dbReference>
<dbReference type="SUPFAM" id="SSF89392">
    <property type="entry name" value="Prokaryotic lipoproteins and lipoprotein localization factors"/>
    <property type="match status" value="1"/>
</dbReference>
<dbReference type="Proteomes" id="UP001216907">
    <property type="component" value="Unassembled WGS sequence"/>
</dbReference>
<feature type="chain" id="PRO_5046822950" evidence="3">
    <location>
        <begin position="28"/>
        <end position="373"/>
    </location>
</feature>
<feature type="signal peptide" evidence="3">
    <location>
        <begin position="1"/>
        <end position="27"/>
    </location>
</feature>
<feature type="compositionally biased region" description="Low complexity" evidence="2">
    <location>
        <begin position="40"/>
        <end position="55"/>
    </location>
</feature>
<gene>
    <name evidence="4" type="ORF">PZE19_08410</name>
</gene>
<evidence type="ECO:0000313" key="5">
    <source>
        <dbReference type="Proteomes" id="UP001216907"/>
    </source>
</evidence>
<evidence type="ECO:0000256" key="2">
    <source>
        <dbReference type="SAM" id="MobiDB-lite"/>
    </source>
</evidence>
<keyword evidence="5" id="KW-1185">Reference proteome</keyword>
<organism evidence="4 5">
    <name type="scientific">Paludisphaera mucosa</name>
    <dbReference type="NCBI Taxonomy" id="3030827"/>
    <lineage>
        <taxon>Bacteria</taxon>
        <taxon>Pseudomonadati</taxon>
        <taxon>Planctomycetota</taxon>
        <taxon>Planctomycetia</taxon>
        <taxon>Isosphaerales</taxon>
        <taxon>Isosphaeraceae</taxon>
        <taxon>Paludisphaera</taxon>
    </lineage>
</organism>
<comment type="caution">
    <text evidence="4">The sequence shown here is derived from an EMBL/GenBank/DDBJ whole genome shotgun (WGS) entry which is preliminary data.</text>
</comment>
<evidence type="ECO:0000256" key="3">
    <source>
        <dbReference type="SAM" id="SignalP"/>
    </source>
</evidence>
<feature type="region of interest" description="Disordered" evidence="2">
    <location>
        <begin position="25"/>
        <end position="61"/>
    </location>
</feature>
<keyword evidence="1 3" id="KW-0732">Signal</keyword>
<evidence type="ECO:0000313" key="4">
    <source>
        <dbReference type="EMBL" id="MDG3003790.1"/>
    </source>
</evidence>
<evidence type="ECO:0000256" key="1">
    <source>
        <dbReference type="ARBA" id="ARBA00022729"/>
    </source>
</evidence>
<dbReference type="Gene3D" id="2.50.20.10">
    <property type="entry name" value="Lipoprotein localisation LolA/LolB/LppX"/>
    <property type="match status" value="1"/>
</dbReference>
<protein>
    <submittedName>
        <fullName evidence="4">Uncharacterized protein</fullName>
    </submittedName>
</protein>
<sequence>MRTNRFARQITLAAALVGAWIAPPAHAQAPGAPPQPQPGQAPAATAPGAPGAAPAEKPEEPPTEAEILIDVAIKKIAAVKAVSADLVQDVKMLGQKFQIKGRYIKATGARVYLRLDVAGLPGSTGTLLQVSNGDVLWDYQKILDSQSYRKLSVKPILERLETPDIDKTLREQILASLGFTGPEALLAGVRKAVRFDQKEEGDLEGKAVYILKGGWRDRAGLVTPDQRPVPAAGALPPYIPSFATLTIDKETGWPYRLELRGRNATSLIDTRQVGFDGRRIGAKSSIERQDPSELILVYSNVQVDPAVNDADFAFQAPPNANVEDNTEIILQSLNKAIEFQAQQKRIEAANAAGSVLQQPIDVPTPPPAADIPK</sequence>
<dbReference type="RefSeq" id="WP_277860138.1">
    <property type="nucleotide sequence ID" value="NZ_JARRAG010000001.1"/>
</dbReference>
<reference evidence="4 5" key="1">
    <citation type="submission" date="2023-03" db="EMBL/GenBank/DDBJ databases">
        <title>Paludisphaera mucosa sp. nov. a novel planctomycete from northern fen.</title>
        <authorList>
            <person name="Ivanova A."/>
        </authorList>
    </citation>
    <scope>NUCLEOTIDE SEQUENCE [LARGE SCALE GENOMIC DNA]</scope>
    <source>
        <strain evidence="4 5">Pla2</strain>
    </source>
</reference>
<proteinExistence type="predicted"/>
<accession>A0ABT6F8T5</accession>
<dbReference type="InterPro" id="IPR029046">
    <property type="entry name" value="LolA/LolB/LppX"/>
</dbReference>